<dbReference type="InterPro" id="IPR036388">
    <property type="entry name" value="WH-like_DNA-bd_sf"/>
</dbReference>
<dbReference type="InterPro" id="IPR036390">
    <property type="entry name" value="WH_DNA-bd_sf"/>
</dbReference>
<evidence type="ECO:0000259" key="2">
    <source>
        <dbReference type="Pfam" id="PF24217"/>
    </source>
</evidence>
<dbReference type="EMBL" id="CP028858">
    <property type="protein sequence ID" value="AWB26275.1"/>
    <property type="molecule type" value="Genomic_DNA"/>
</dbReference>
<sequence>MLKSGVFPGDTCPVAVFVRRWSPTDQCYRSVYHDSGRIVAMVDLRDLGLSSYEDRAYRSLLGLGPVSAMDLAAASEVPEGRIYDVLDDLETRGLVRSHSHSRPKKFLAVEPEVAIDRLVDTQTRELRAEIDRFEVLADRLIDDLSAEATVEERFLTTAIGTADATELLLERIAVANEQVAMVADVLTTEFDVAERGPDVLDHLADAIERGVSVSMLVPHDLVAAVPGGLVDRVEAEPFDADEFAVRTTEDVYGAFFLVDHVELCFQVVNPMERADVIGLINVKDPSLTHELEAQFHKHWEESEPFRPGE</sequence>
<dbReference type="SUPFAM" id="SSF46785">
    <property type="entry name" value="Winged helix' DNA-binding domain"/>
    <property type="match status" value="1"/>
</dbReference>
<reference evidence="3 4" key="1">
    <citation type="submission" date="2018-04" db="EMBL/GenBank/DDBJ databases">
        <title>Halococcoides cellulosivorans gen. nov., sp. nov., an extremely halophilic cellulose-utilizing haloarchaeon from hypersaline lakes.</title>
        <authorList>
            <person name="Sorokin D.Y."/>
            <person name="Toshchakov S.V."/>
            <person name="Samarov N.I."/>
            <person name="Korzhenkov A."/>
            <person name="Kublanov I.V."/>
        </authorList>
    </citation>
    <scope>NUCLEOTIDE SEQUENCE [LARGE SCALE GENOMIC DNA]</scope>
    <source>
        <strain evidence="3 4">HArcel1</strain>
    </source>
</reference>
<dbReference type="InterPro" id="IPR051797">
    <property type="entry name" value="TrmB-like"/>
</dbReference>
<protein>
    <submittedName>
        <fullName evidence="3">Transcriptional regulator</fullName>
    </submittedName>
</protein>
<organism evidence="3 4">
    <name type="scientific">Halococcoides cellulosivorans</name>
    <dbReference type="NCBI Taxonomy" id="1679096"/>
    <lineage>
        <taxon>Archaea</taxon>
        <taxon>Methanobacteriati</taxon>
        <taxon>Methanobacteriota</taxon>
        <taxon>Stenosarchaea group</taxon>
        <taxon>Halobacteria</taxon>
        <taxon>Halobacteriales</taxon>
        <taxon>Haloarculaceae</taxon>
        <taxon>Halococcoides</taxon>
    </lineage>
</organism>
<dbReference type="InterPro" id="IPR055859">
    <property type="entry name" value="DUF7436"/>
</dbReference>
<feature type="domain" description="DUF7436" evidence="2">
    <location>
        <begin position="150"/>
        <end position="304"/>
    </location>
</feature>
<name>A0A2R4WXK9_9EURY</name>
<dbReference type="InterPro" id="IPR002831">
    <property type="entry name" value="Tscrpt_reg_TrmB_N"/>
</dbReference>
<dbReference type="Pfam" id="PF01978">
    <property type="entry name" value="TrmB"/>
    <property type="match status" value="1"/>
</dbReference>
<dbReference type="SUPFAM" id="SSF56024">
    <property type="entry name" value="Phospholipase D/nuclease"/>
    <property type="match status" value="1"/>
</dbReference>
<dbReference type="Pfam" id="PF24217">
    <property type="entry name" value="DUF7436"/>
    <property type="match status" value="1"/>
</dbReference>
<dbReference type="PANTHER" id="PTHR34293">
    <property type="entry name" value="HTH-TYPE TRANSCRIPTIONAL REGULATOR TRMBL2"/>
    <property type="match status" value="1"/>
</dbReference>
<evidence type="ECO:0000259" key="1">
    <source>
        <dbReference type="Pfam" id="PF01978"/>
    </source>
</evidence>
<evidence type="ECO:0000313" key="3">
    <source>
        <dbReference type="EMBL" id="AWB26275.1"/>
    </source>
</evidence>
<keyword evidence="4" id="KW-1185">Reference proteome</keyword>
<dbReference type="KEGG" id="harc:HARCEL1_00345"/>
<dbReference type="Gene3D" id="1.10.10.10">
    <property type="entry name" value="Winged helix-like DNA-binding domain superfamily/Winged helix DNA-binding domain"/>
    <property type="match status" value="1"/>
</dbReference>
<gene>
    <name evidence="3" type="ORF">HARCEL1_00345</name>
</gene>
<dbReference type="Proteomes" id="UP000244727">
    <property type="component" value="Chromosome"/>
</dbReference>
<dbReference type="PANTHER" id="PTHR34293:SF1">
    <property type="entry name" value="HTH-TYPE TRANSCRIPTIONAL REGULATOR TRMBL2"/>
    <property type="match status" value="1"/>
</dbReference>
<accession>A0A2R4WXK9</accession>
<dbReference type="AlphaFoldDB" id="A0A2R4WXK9"/>
<evidence type="ECO:0000313" key="4">
    <source>
        <dbReference type="Proteomes" id="UP000244727"/>
    </source>
</evidence>
<feature type="domain" description="Transcription regulator TrmB N-terminal" evidence="1">
    <location>
        <begin position="44"/>
        <end position="112"/>
    </location>
</feature>
<proteinExistence type="predicted"/>